<comment type="caution">
    <text evidence="1">The sequence shown here is derived from an EMBL/GenBank/DDBJ whole genome shotgun (WGS) entry which is preliminary data.</text>
</comment>
<keyword evidence="2" id="KW-1185">Reference proteome</keyword>
<dbReference type="RefSeq" id="WP_123770578.1">
    <property type="nucleotide sequence ID" value="NZ_RKQN01000003.1"/>
</dbReference>
<evidence type="ECO:0000313" key="1">
    <source>
        <dbReference type="EMBL" id="RPE76994.1"/>
    </source>
</evidence>
<evidence type="ECO:0000313" key="2">
    <source>
        <dbReference type="Proteomes" id="UP000269708"/>
    </source>
</evidence>
<dbReference type="Pfam" id="PF05930">
    <property type="entry name" value="Phage_AlpA"/>
    <property type="match status" value="1"/>
</dbReference>
<dbReference type="EMBL" id="RKQN01000003">
    <property type="protein sequence ID" value="RPE76994.1"/>
    <property type="molecule type" value="Genomic_DNA"/>
</dbReference>
<protein>
    <submittedName>
        <fullName evidence="1">AlpA family transcriptional regulator</fullName>
    </submittedName>
</protein>
<proteinExistence type="predicted"/>
<dbReference type="AlphaFoldDB" id="A0A3N4VV92"/>
<dbReference type="InterPro" id="IPR010260">
    <property type="entry name" value="AlpA"/>
</dbReference>
<reference evidence="1 2" key="1">
    <citation type="submission" date="2018-11" db="EMBL/GenBank/DDBJ databases">
        <title>Genomic Encyclopedia of Type Strains, Phase IV (KMG-IV): sequencing the most valuable type-strain genomes for metagenomic binning, comparative biology and taxonomic classification.</title>
        <authorList>
            <person name="Goeker M."/>
        </authorList>
    </citation>
    <scope>NUCLEOTIDE SEQUENCE [LARGE SCALE GENOMIC DNA]</scope>
    <source>
        <strain evidence="1 2">DSM 25623</strain>
    </source>
</reference>
<dbReference type="Gene3D" id="1.10.238.160">
    <property type="match status" value="1"/>
</dbReference>
<accession>A0A3N4VV92</accession>
<dbReference type="OrthoDB" id="5298532at2"/>
<sequence>MQDKTILRAADVVAILNIAKPTFYRWIKEGRFPAGVKYGPNTTGWPRHVVDGWLAAKESAQPAPAQ</sequence>
<name>A0A3N4VV92_9GAMM</name>
<gene>
    <name evidence="1" type="ORF">EDC50_2246</name>
</gene>
<organism evidence="1 2">
    <name type="scientific">Vulcaniibacterium tengchongense</name>
    <dbReference type="NCBI Taxonomy" id="1273429"/>
    <lineage>
        <taxon>Bacteria</taxon>
        <taxon>Pseudomonadati</taxon>
        <taxon>Pseudomonadota</taxon>
        <taxon>Gammaproteobacteria</taxon>
        <taxon>Lysobacterales</taxon>
        <taxon>Lysobacteraceae</taxon>
        <taxon>Vulcaniibacterium</taxon>
    </lineage>
</organism>
<dbReference type="Proteomes" id="UP000269708">
    <property type="component" value="Unassembled WGS sequence"/>
</dbReference>